<feature type="compositionally biased region" description="Basic and acidic residues" evidence="1">
    <location>
        <begin position="68"/>
        <end position="91"/>
    </location>
</feature>
<keyword evidence="3" id="KW-1185">Reference proteome</keyword>
<protein>
    <submittedName>
        <fullName evidence="2">Uncharacterized protein</fullName>
    </submittedName>
</protein>
<sequence length="179" mass="20614">MNQQKSTSIHSLKTHNDILNTEDECLRQALALRKKHKKRSKPLDLQQRKEYHSSAVFWSPSKLRKAQIRERVKHQEEEAEKPQKAQKRELKVANTLYKRKMAEEAKALREKVRKKPGQKSAKRRLKPPRGGPKKSKKNEIATLNKLYNNSKEAREQLQSLLKVDRQSGGVIIAFGGGGC</sequence>
<evidence type="ECO:0000256" key="1">
    <source>
        <dbReference type="SAM" id="MobiDB-lite"/>
    </source>
</evidence>
<comment type="caution">
    <text evidence="2">The sequence shown here is derived from an EMBL/GenBank/DDBJ whole genome shotgun (WGS) entry which is preliminary data.</text>
</comment>
<accession>A0A2W1D6C9</accession>
<feature type="compositionally biased region" description="Basic residues" evidence="1">
    <location>
        <begin position="111"/>
        <end position="136"/>
    </location>
</feature>
<gene>
    <name evidence="2" type="ORF">Ptr86124_007583</name>
</gene>
<name>A0A2W1D6C9_9PLEO</name>
<feature type="region of interest" description="Disordered" evidence="1">
    <location>
        <begin position="1"/>
        <end position="20"/>
    </location>
</feature>
<organism evidence="2 3">
    <name type="scientific">Pyrenophora tritici-repentis</name>
    <dbReference type="NCBI Taxonomy" id="45151"/>
    <lineage>
        <taxon>Eukaryota</taxon>
        <taxon>Fungi</taxon>
        <taxon>Dikarya</taxon>
        <taxon>Ascomycota</taxon>
        <taxon>Pezizomycotina</taxon>
        <taxon>Dothideomycetes</taxon>
        <taxon>Pleosporomycetidae</taxon>
        <taxon>Pleosporales</taxon>
        <taxon>Pleosporineae</taxon>
        <taxon>Pleosporaceae</taxon>
        <taxon>Pyrenophora</taxon>
    </lineage>
</organism>
<evidence type="ECO:0000313" key="3">
    <source>
        <dbReference type="Proteomes" id="UP000249757"/>
    </source>
</evidence>
<feature type="region of interest" description="Disordered" evidence="1">
    <location>
        <begin position="105"/>
        <end position="140"/>
    </location>
</feature>
<feature type="region of interest" description="Disordered" evidence="1">
    <location>
        <begin position="68"/>
        <end position="92"/>
    </location>
</feature>
<proteinExistence type="predicted"/>
<reference evidence="3" key="1">
    <citation type="journal article" date="2022" name="Microb. Genom.">
        <title>A global pangenome for the wheat fungal pathogen Pyrenophora tritici-repentis and prediction of effector protein structural homology.</title>
        <authorList>
            <person name="Moolhuijzen P.M."/>
            <person name="See P.T."/>
            <person name="Shi G."/>
            <person name="Powell H.R."/>
            <person name="Cockram J."/>
            <person name="Jorgensen L.N."/>
            <person name="Benslimane H."/>
            <person name="Strelkov S.E."/>
            <person name="Turner J."/>
            <person name="Liu Z."/>
            <person name="Moffat C.S."/>
        </authorList>
    </citation>
    <scope>NUCLEOTIDE SEQUENCE [LARGE SCALE GENOMIC DNA]</scope>
</reference>
<dbReference type="Proteomes" id="UP000249757">
    <property type="component" value="Unassembled WGS sequence"/>
</dbReference>
<dbReference type="AlphaFoldDB" id="A0A2W1D6C9"/>
<dbReference type="EMBL" id="NRDI02000009">
    <property type="protein sequence ID" value="KAI1513681.1"/>
    <property type="molecule type" value="Genomic_DNA"/>
</dbReference>
<feature type="compositionally biased region" description="Polar residues" evidence="1">
    <location>
        <begin position="1"/>
        <end position="11"/>
    </location>
</feature>
<evidence type="ECO:0000313" key="2">
    <source>
        <dbReference type="EMBL" id="KAI1513681.1"/>
    </source>
</evidence>